<proteinExistence type="predicted"/>
<evidence type="ECO:0000313" key="9">
    <source>
        <dbReference type="EMBL" id="SUZ93060.1"/>
    </source>
</evidence>
<dbReference type="InterPro" id="IPR000184">
    <property type="entry name" value="Bac_surfAg_D15"/>
</dbReference>
<dbReference type="AlphaFoldDB" id="A0A381RMG8"/>
<sequence>MKFNFFSLAVTISLVSILSAQGLTPIKIAGVEVEGNNITTATVVKYTSGILEGKEMVPGDFGKSVKKLWATGFFSDIQIQLDKETPEGLYITIIVEETPILGDVTFEGDKKKRRDIEEELDLKTGQRIRPHLLKESVETIKRLLAEDGYLRSEVDASLSEGAMDNVRDLTFNIKTRNKVKIGNIQFHNNEAFKDRKLRKELKDTKIQKWYMFWRSNYDKDKFREDKGLLTKFYQKNGYKDFRIVADSISYSENEKKMSIDFWVHEGNKYYFRNFTWEGNDLYETEALDYALNMRKGDLYNLEEFEKAVNERVHALYMDRGYIYSAINPLFTPVGEDSLDVHFSITENHQVSVRRLKITGNDRTRENVIRREMKVIPGEVFNRELLMRSAREVFILNYFADVRPDVVPVDEDEIDILVTVEEKSSDQANANIGYSAEFGLMGGAGVQMNNFRGKGQQLAVNLSQGVQGGMQRSFGYGFGYQAAQYKSISFSFTDPMVNDRPILLGFSVFYYLRGQNRYYFSIPFDREMQGASFRIGKRLKWPDNYFRAFWAISTSQKTYKGNEEDLIDYGLAGISNSVGLSISQTVTRDSRNHPEFPSRGSSFAWTSTLSGGPLSSELLPVHENFHKHTLKFDWYTNPFWKAAIVSSWQFGAIKELNSRHTENTIIPIDEKFIMGGSGIPYGTLLRGYQDNTVGPYKRYPIGGRVMMKYVTELRFPFSDNPTVYGLIFAEMGNNWLNFGETDPFDLKRSAGFGIRMFMPMLGMLGFDMGYGFDDIHLTEKNPEGWRFHVLFGMPL</sequence>
<name>A0A381RMG8_9ZZZZ</name>
<keyword evidence="5" id="KW-0677">Repeat</keyword>
<keyword evidence="2" id="KW-1134">Transmembrane beta strand</keyword>
<organism evidence="9">
    <name type="scientific">marine metagenome</name>
    <dbReference type="NCBI Taxonomy" id="408172"/>
    <lineage>
        <taxon>unclassified sequences</taxon>
        <taxon>metagenomes</taxon>
        <taxon>ecological metagenomes</taxon>
    </lineage>
</organism>
<dbReference type="InterPro" id="IPR023707">
    <property type="entry name" value="OM_assembly_BamA"/>
</dbReference>
<dbReference type="GO" id="GO:0019867">
    <property type="term" value="C:outer membrane"/>
    <property type="evidence" value="ECO:0007669"/>
    <property type="project" value="InterPro"/>
</dbReference>
<dbReference type="Pfam" id="PF07244">
    <property type="entry name" value="POTRA"/>
    <property type="match status" value="5"/>
</dbReference>
<evidence type="ECO:0000259" key="8">
    <source>
        <dbReference type="PROSITE" id="PS51779"/>
    </source>
</evidence>
<keyword evidence="3" id="KW-0812">Transmembrane</keyword>
<dbReference type="GO" id="GO:0071709">
    <property type="term" value="P:membrane assembly"/>
    <property type="evidence" value="ECO:0007669"/>
    <property type="project" value="InterPro"/>
</dbReference>
<keyword evidence="6" id="KW-0472">Membrane</keyword>
<dbReference type="EMBL" id="UINC01002114">
    <property type="protein sequence ID" value="SUZ93060.1"/>
    <property type="molecule type" value="Genomic_DNA"/>
</dbReference>
<evidence type="ECO:0000256" key="6">
    <source>
        <dbReference type="ARBA" id="ARBA00023136"/>
    </source>
</evidence>
<accession>A0A381RMG8</accession>
<gene>
    <name evidence="9" type="ORF">METZ01_LOCUS45914</name>
</gene>
<protein>
    <recommendedName>
        <fullName evidence="8">POTRA domain-containing protein</fullName>
    </recommendedName>
</protein>
<dbReference type="PANTHER" id="PTHR12815">
    <property type="entry name" value="SORTING AND ASSEMBLY MACHINERY SAMM50 PROTEIN FAMILY MEMBER"/>
    <property type="match status" value="1"/>
</dbReference>
<dbReference type="InterPro" id="IPR039910">
    <property type="entry name" value="D15-like"/>
</dbReference>
<dbReference type="InterPro" id="IPR034746">
    <property type="entry name" value="POTRA"/>
</dbReference>
<dbReference type="Gene3D" id="3.10.20.310">
    <property type="entry name" value="membrane protein fhac"/>
    <property type="match status" value="5"/>
</dbReference>
<dbReference type="Gene3D" id="2.40.160.50">
    <property type="entry name" value="membrane protein fhac: a member of the omp85/tpsb transporter family"/>
    <property type="match status" value="1"/>
</dbReference>
<dbReference type="PROSITE" id="PS51779">
    <property type="entry name" value="POTRA"/>
    <property type="match status" value="3"/>
</dbReference>
<comment type="subcellular location">
    <subcellularLocation>
        <location evidence="1">Membrane</location>
    </subcellularLocation>
</comment>
<keyword evidence="7" id="KW-0998">Cell outer membrane</keyword>
<dbReference type="Pfam" id="PF01103">
    <property type="entry name" value="Omp85"/>
    <property type="match status" value="1"/>
</dbReference>
<feature type="domain" description="POTRA" evidence="8">
    <location>
        <begin position="26"/>
        <end position="98"/>
    </location>
</feature>
<reference evidence="9" key="1">
    <citation type="submission" date="2018-05" db="EMBL/GenBank/DDBJ databases">
        <authorList>
            <person name="Lanie J.A."/>
            <person name="Ng W.-L."/>
            <person name="Kazmierczak K.M."/>
            <person name="Andrzejewski T.M."/>
            <person name="Davidsen T.M."/>
            <person name="Wayne K.J."/>
            <person name="Tettelin H."/>
            <person name="Glass J.I."/>
            <person name="Rusch D."/>
            <person name="Podicherti R."/>
            <person name="Tsui H.-C.T."/>
            <person name="Winkler M.E."/>
        </authorList>
    </citation>
    <scope>NUCLEOTIDE SEQUENCE</scope>
</reference>
<dbReference type="InterPro" id="IPR010827">
    <property type="entry name" value="BamA/TamA_POTRA"/>
</dbReference>
<dbReference type="PANTHER" id="PTHR12815:SF47">
    <property type="entry name" value="TRANSLOCATION AND ASSEMBLY MODULE SUBUNIT TAMA"/>
    <property type="match status" value="1"/>
</dbReference>
<feature type="domain" description="POTRA" evidence="8">
    <location>
        <begin position="269"/>
        <end position="347"/>
    </location>
</feature>
<feature type="domain" description="POTRA" evidence="8">
    <location>
        <begin position="350"/>
        <end position="422"/>
    </location>
</feature>
<evidence type="ECO:0000256" key="2">
    <source>
        <dbReference type="ARBA" id="ARBA00022452"/>
    </source>
</evidence>
<evidence type="ECO:0000256" key="5">
    <source>
        <dbReference type="ARBA" id="ARBA00022737"/>
    </source>
</evidence>
<evidence type="ECO:0000256" key="1">
    <source>
        <dbReference type="ARBA" id="ARBA00004370"/>
    </source>
</evidence>
<keyword evidence="4" id="KW-0732">Signal</keyword>
<evidence type="ECO:0000256" key="7">
    <source>
        <dbReference type="ARBA" id="ARBA00023237"/>
    </source>
</evidence>
<evidence type="ECO:0000256" key="4">
    <source>
        <dbReference type="ARBA" id="ARBA00022729"/>
    </source>
</evidence>
<evidence type="ECO:0000256" key="3">
    <source>
        <dbReference type="ARBA" id="ARBA00022692"/>
    </source>
</evidence>
<dbReference type="NCBIfam" id="TIGR03303">
    <property type="entry name" value="OM_YaeT"/>
    <property type="match status" value="1"/>
</dbReference>
<dbReference type="PIRSF" id="PIRSF006076">
    <property type="entry name" value="OM_assembly_OMP85"/>
    <property type="match status" value="1"/>
</dbReference>